<proteinExistence type="predicted"/>
<name>C1MTP2_MICPC</name>
<dbReference type="InterPro" id="IPR036047">
    <property type="entry name" value="F-box-like_dom_sf"/>
</dbReference>
<dbReference type="PANTHER" id="PTHR47463:SF2">
    <property type="entry name" value="F-BOX PROTEIN SKIP16"/>
    <property type="match status" value="1"/>
</dbReference>
<dbReference type="EMBL" id="GG663740">
    <property type="protein sequence ID" value="EEH56189.1"/>
    <property type="molecule type" value="Genomic_DNA"/>
</dbReference>
<dbReference type="Proteomes" id="UP000001876">
    <property type="component" value="Unassembled WGS sequence"/>
</dbReference>
<dbReference type="OrthoDB" id="2305498at2759"/>
<keyword evidence="3" id="KW-1185">Reference proteome</keyword>
<reference evidence="2 3" key="1">
    <citation type="journal article" date="2009" name="Science">
        <title>Green evolution and dynamic adaptations revealed by genomes of the marine picoeukaryotes Micromonas.</title>
        <authorList>
            <person name="Worden A.Z."/>
            <person name="Lee J.H."/>
            <person name="Mock T."/>
            <person name="Rouze P."/>
            <person name="Simmons M.P."/>
            <person name="Aerts A.L."/>
            <person name="Allen A.E."/>
            <person name="Cuvelier M.L."/>
            <person name="Derelle E."/>
            <person name="Everett M.V."/>
            <person name="Foulon E."/>
            <person name="Grimwood J."/>
            <person name="Gundlach H."/>
            <person name="Henrissat B."/>
            <person name="Napoli C."/>
            <person name="McDonald S.M."/>
            <person name="Parker M.S."/>
            <person name="Rombauts S."/>
            <person name="Salamov A."/>
            <person name="Von Dassow P."/>
            <person name="Badger J.H."/>
            <person name="Coutinho P.M."/>
            <person name="Demir E."/>
            <person name="Dubchak I."/>
            <person name="Gentemann C."/>
            <person name="Eikrem W."/>
            <person name="Gready J.E."/>
            <person name="John U."/>
            <person name="Lanier W."/>
            <person name="Lindquist E.A."/>
            <person name="Lucas S."/>
            <person name="Mayer K.F."/>
            <person name="Moreau H."/>
            <person name="Not F."/>
            <person name="Otillar R."/>
            <person name="Panaud O."/>
            <person name="Pangilinan J."/>
            <person name="Paulsen I."/>
            <person name="Piegu B."/>
            <person name="Poliakov A."/>
            <person name="Robbens S."/>
            <person name="Schmutz J."/>
            <person name="Toulza E."/>
            <person name="Wyss T."/>
            <person name="Zelensky A."/>
            <person name="Zhou K."/>
            <person name="Armbrust E.V."/>
            <person name="Bhattacharya D."/>
            <person name="Goodenough U.W."/>
            <person name="Van de Peer Y."/>
            <person name="Grigoriev I.V."/>
        </authorList>
    </citation>
    <scope>NUCLEOTIDE SEQUENCE [LARGE SCALE GENOMIC DNA]</scope>
    <source>
        <strain evidence="2 3">CCMP1545</strain>
    </source>
</reference>
<dbReference type="SUPFAM" id="SSF81383">
    <property type="entry name" value="F-box domain"/>
    <property type="match status" value="1"/>
</dbReference>
<dbReference type="STRING" id="564608.C1MTP2"/>
<dbReference type="eggNOG" id="KOG4408">
    <property type="taxonomic scope" value="Eukaryota"/>
</dbReference>
<dbReference type="PANTHER" id="PTHR47463">
    <property type="entry name" value="F-BOX PROTEIN SKIP16"/>
    <property type="match status" value="1"/>
</dbReference>
<dbReference type="Gene3D" id="2.60.40.1470">
    <property type="entry name" value="ApaG domain"/>
    <property type="match status" value="1"/>
</dbReference>
<dbReference type="RefSeq" id="XP_003059057.1">
    <property type="nucleotide sequence ID" value="XM_003059011.1"/>
</dbReference>
<dbReference type="KEGG" id="mpp:MICPUCDRAFT_58495"/>
<evidence type="ECO:0000313" key="2">
    <source>
        <dbReference type="EMBL" id="EEH56189.1"/>
    </source>
</evidence>
<dbReference type="GeneID" id="9684538"/>
<organism evidence="3">
    <name type="scientific">Micromonas pusilla (strain CCMP1545)</name>
    <name type="common">Picoplanktonic green alga</name>
    <dbReference type="NCBI Taxonomy" id="564608"/>
    <lineage>
        <taxon>Eukaryota</taxon>
        <taxon>Viridiplantae</taxon>
        <taxon>Chlorophyta</taxon>
        <taxon>Mamiellophyceae</taxon>
        <taxon>Mamiellales</taxon>
        <taxon>Mamiellaceae</taxon>
        <taxon>Micromonas</taxon>
    </lineage>
</organism>
<dbReference type="AlphaFoldDB" id="C1MTP2"/>
<evidence type="ECO:0000259" key="1">
    <source>
        <dbReference type="PROSITE" id="PS51087"/>
    </source>
</evidence>
<sequence length="500" mass="56364">MPRLSERLPLPAIELVLFYLGTAPSSDSGDPGDDEDIAKKSSDFFALERVKDVCRASAVARSWRSASSAPSIWRAMLRRWFDQEDLSAMDPRVAAAAERGRDGFKEVHAQWKSVPTGMARRAARAWRGVVEPLTEEIPKLRLEDGISAIDADYKWETVTDHVKLADGERVHPSVVALYSLHDGQDESRLFDPANPDARPREEIIEMLVRSLFGGYSFYNECRLTMFLTLKRGFIERLDEVRWRLKTMSEPVPVPVPGSETPPKYLDEDFKKILIAYAPGITLPNRYVYADALSGEVSIGWQMEDLAGIALMGLRLEMDVLTWFEEFSRRVRLGIYRVCDSPCVLIPNQAPGARFPQLSLFPCEPYVDSAFRVEPECTVYTAVTNGVRVRVSSIFVPEKSEWGPGGSSGGEYQVNFVDGQPMSDLHEGFFTYRVRFDLLPDAPIASCQLKSRRWVIKNLSNFVEDEIVEGEGVVGEFPFLRCVVLNAGSQRPRIFPRTPRP</sequence>
<dbReference type="Pfam" id="PF04379">
    <property type="entry name" value="DUF525"/>
    <property type="match status" value="1"/>
</dbReference>
<dbReference type="InterPro" id="IPR007474">
    <property type="entry name" value="ApaG_domain"/>
</dbReference>
<feature type="domain" description="ApaG" evidence="1">
    <location>
        <begin position="380"/>
        <end position="500"/>
    </location>
</feature>
<accession>C1MTP2</accession>
<evidence type="ECO:0000313" key="3">
    <source>
        <dbReference type="Proteomes" id="UP000001876"/>
    </source>
</evidence>
<gene>
    <name evidence="2" type="ORF">MICPUCDRAFT_58495</name>
</gene>
<dbReference type="InterPro" id="IPR036767">
    <property type="entry name" value="ApaG_sf"/>
</dbReference>
<protein>
    <submittedName>
        <fullName evidence="2">Predicted protein</fullName>
    </submittedName>
</protein>
<dbReference type="PROSITE" id="PS51087">
    <property type="entry name" value="APAG"/>
    <property type="match status" value="1"/>
</dbReference>
<dbReference type="Gene3D" id="1.20.1280.50">
    <property type="match status" value="1"/>
</dbReference>
<dbReference type="SUPFAM" id="SSF110069">
    <property type="entry name" value="ApaG-like"/>
    <property type="match status" value="1"/>
</dbReference>